<dbReference type="InterPro" id="IPR036890">
    <property type="entry name" value="HATPase_C_sf"/>
</dbReference>
<evidence type="ECO:0000313" key="5">
    <source>
        <dbReference type="EMBL" id="KGQ18212.1"/>
    </source>
</evidence>
<dbReference type="SMART" id="SM00387">
    <property type="entry name" value="HATPase_c"/>
    <property type="match status" value="1"/>
</dbReference>
<evidence type="ECO:0000256" key="2">
    <source>
        <dbReference type="ARBA" id="ARBA00012438"/>
    </source>
</evidence>
<dbReference type="eggNOG" id="COG2205">
    <property type="taxonomic scope" value="Bacteria"/>
</dbReference>
<dbReference type="EC" id="2.7.13.3" evidence="2"/>
<comment type="caution">
    <text evidence="5">The sequence shown here is derived from an EMBL/GenBank/DDBJ whole genome shotgun (WGS) entry which is preliminary data.</text>
</comment>
<dbReference type="Proteomes" id="UP000030518">
    <property type="component" value="Unassembled WGS sequence"/>
</dbReference>
<keyword evidence="3" id="KW-0597">Phosphoprotein</keyword>
<dbReference type="InterPro" id="IPR003594">
    <property type="entry name" value="HATPase_dom"/>
</dbReference>
<dbReference type="SMART" id="SM00065">
    <property type="entry name" value="GAF"/>
    <property type="match status" value="1"/>
</dbReference>
<dbReference type="InterPro" id="IPR029016">
    <property type="entry name" value="GAF-like_dom_sf"/>
</dbReference>
<dbReference type="AlphaFoldDB" id="A0A0A2WHN9"/>
<dbReference type="PROSITE" id="PS50109">
    <property type="entry name" value="HIS_KIN"/>
    <property type="match status" value="1"/>
</dbReference>
<name>A0A0A2WHN9_9GAMM</name>
<dbReference type="OrthoDB" id="6017161at2"/>
<dbReference type="SUPFAM" id="SSF55781">
    <property type="entry name" value="GAF domain-like"/>
    <property type="match status" value="1"/>
</dbReference>
<dbReference type="PRINTS" id="PR00344">
    <property type="entry name" value="BCTRLSENSOR"/>
</dbReference>
<dbReference type="PANTHER" id="PTHR43547:SF2">
    <property type="entry name" value="HYBRID SIGNAL TRANSDUCTION HISTIDINE KINASE C"/>
    <property type="match status" value="1"/>
</dbReference>
<dbReference type="SUPFAM" id="SSF55874">
    <property type="entry name" value="ATPase domain of HSP90 chaperone/DNA topoisomerase II/histidine kinase"/>
    <property type="match status" value="1"/>
</dbReference>
<accession>A0A0A2WHN9</accession>
<gene>
    <name evidence="5" type="ORF">LF41_1566</name>
</gene>
<dbReference type="InterPro" id="IPR003018">
    <property type="entry name" value="GAF"/>
</dbReference>
<dbReference type="CDD" id="cd00075">
    <property type="entry name" value="HATPase"/>
    <property type="match status" value="1"/>
</dbReference>
<evidence type="ECO:0000259" key="4">
    <source>
        <dbReference type="PROSITE" id="PS50109"/>
    </source>
</evidence>
<organism evidence="5 6">
    <name type="scientific">Lysobacter dokdonensis DS-58</name>
    <dbReference type="NCBI Taxonomy" id="1300345"/>
    <lineage>
        <taxon>Bacteria</taxon>
        <taxon>Pseudomonadati</taxon>
        <taxon>Pseudomonadota</taxon>
        <taxon>Gammaproteobacteria</taxon>
        <taxon>Lysobacterales</taxon>
        <taxon>Lysobacteraceae</taxon>
        <taxon>Noviluteimonas</taxon>
    </lineage>
</organism>
<evidence type="ECO:0000313" key="6">
    <source>
        <dbReference type="Proteomes" id="UP000030518"/>
    </source>
</evidence>
<dbReference type="Gene3D" id="3.30.565.10">
    <property type="entry name" value="Histidine kinase-like ATPase, C-terminal domain"/>
    <property type="match status" value="1"/>
</dbReference>
<comment type="catalytic activity">
    <reaction evidence="1">
        <text>ATP + protein L-histidine = ADP + protein N-phospho-L-histidine.</text>
        <dbReference type="EC" id="2.7.13.3"/>
    </reaction>
</comment>
<evidence type="ECO:0000256" key="1">
    <source>
        <dbReference type="ARBA" id="ARBA00000085"/>
    </source>
</evidence>
<dbReference type="Pfam" id="PF02518">
    <property type="entry name" value="HATPase_c"/>
    <property type="match status" value="1"/>
</dbReference>
<dbReference type="InterPro" id="IPR005467">
    <property type="entry name" value="His_kinase_dom"/>
</dbReference>
<dbReference type="Gene3D" id="3.30.450.40">
    <property type="match status" value="1"/>
</dbReference>
<dbReference type="GO" id="GO:0000155">
    <property type="term" value="F:phosphorelay sensor kinase activity"/>
    <property type="evidence" value="ECO:0007669"/>
    <property type="project" value="TreeGrafter"/>
</dbReference>
<sequence length="412" mass="44291">MSTQPRPPALEIIEIVRQLASCDAVEDVVRVLAVSTRQHVGADGVSVVMRDGDRARYLEEDAIGALWKGQDFPADACISGWAMKHGEQVVVPDTREDARIPQTLYEATFVRSLVMTPIECAGEVIGALGAYWSRPRTPSREECATLDAIANSAALALVNVRLLAEIKLDEHRKERFLDGLANELGALVGPLRTSLHTQRHSTDDAALRRAGEVIVQQLAGHARLIDHLRDTSALLSGKDDPAFWPIDLSDPIARAVEERRGAATAADVDLDLRKPSTPLPVLGDEHRLTQAIGHVLDNSLRFTPPGGRITVAAAVIGSCVVVEIVDTGVGISRQVLPHLFEPFYRPEHEPENSASGLGLGLSLVARIARTHGGTASIQSEGAGHGTRVTLRIPLLDLRETAPVRASRAPSPG</sequence>
<keyword evidence="5" id="KW-0808">Transferase</keyword>
<dbReference type="STRING" id="1300345.LF41_1566"/>
<dbReference type="InterPro" id="IPR004358">
    <property type="entry name" value="Sig_transdc_His_kin-like_C"/>
</dbReference>
<evidence type="ECO:0000256" key="3">
    <source>
        <dbReference type="ARBA" id="ARBA00022553"/>
    </source>
</evidence>
<keyword evidence="6" id="KW-1185">Reference proteome</keyword>
<proteinExistence type="predicted"/>
<reference evidence="5 6" key="1">
    <citation type="submission" date="2014-09" db="EMBL/GenBank/DDBJ databases">
        <title>Genome sequences of Lysobacter dokdonensis DS-58.</title>
        <authorList>
            <person name="Kim J.F."/>
            <person name="Kwak M.-J."/>
        </authorList>
    </citation>
    <scope>NUCLEOTIDE SEQUENCE [LARGE SCALE GENOMIC DNA]</scope>
    <source>
        <strain evidence="5 6">DS-58</strain>
    </source>
</reference>
<feature type="domain" description="Histidine kinase" evidence="4">
    <location>
        <begin position="179"/>
        <end position="396"/>
    </location>
</feature>
<dbReference type="Pfam" id="PF01590">
    <property type="entry name" value="GAF"/>
    <property type="match status" value="1"/>
</dbReference>
<protein>
    <recommendedName>
        <fullName evidence="2">histidine kinase</fullName>
        <ecNumber evidence="2">2.7.13.3</ecNumber>
    </recommendedName>
</protein>
<dbReference type="RefSeq" id="WP_036170606.1">
    <property type="nucleotide sequence ID" value="NZ_JRKJ01000021.1"/>
</dbReference>
<dbReference type="PATRIC" id="fig|1300345.3.peg.2636"/>
<dbReference type="PANTHER" id="PTHR43547">
    <property type="entry name" value="TWO-COMPONENT HISTIDINE KINASE"/>
    <property type="match status" value="1"/>
</dbReference>
<dbReference type="EMBL" id="JRKJ01000021">
    <property type="protein sequence ID" value="KGQ18212.1"/>
    <property type="molecule type" value="Genomic_DNA"/>
</dbReference>
<keyword evidence="5" id="KW-0418">Kinase</keyword>